<reference evidence="3 4" key="1">
    <citation type="submission" date="2019-03" db="EMBL/GenBank/DDBJ databases">
        <title>Genomic Encyclopedia of Type Strains, Phase IV (KMG-IV): sequencing the most valuable type-strain genomes for metagenomic binning, comparative biology and taxonomic classification.</title>
        <authorList>
            <person name="Goeker M."/>
        </authorList>
    </citation>
    <scope>NUCLEOTIDE SEQUENCE [LARGE SCALE GENOMIC DNA]</scope>
    <source>
        <strain evidence="3 4">DSM 103428</strain>
    </source>
</reference>
<evidence type="ECO:0000256" key="1">
    <source>
        <dbReference type="ARBA" id="ARBA00007613"/>
    </source>
</evidence>
<dbReference type="Proteomes" id="UP000295210">
    <property type="component" value="Unassembled WGS sequence"/>
</dbReference>
<dbReference type="PANTHER" id="PTHR30203">
    <property type="entry name" value="OUTER MEMBRANE CATION EFFLUX PROTEIN"/>
    <property type="match status" value="1"/>
</dbReference>
<keyword evidence="4" id="KW-1185">Reference proteome</keyword>
<dbReference type="AlphaFoldDB" id="A0A4R1LC30"/>
<comment type="caution">
    <text evidence="3">The sequence shown here is derived from an EMBL/GenBank/DDBJ whole genome shotgun (WGS) entry which is preliminary data.</text>
</comment>
<accession>A0A4R1LC30</accession>
<dbReference type="InterPro" id="IPR003423">
    <property type="entry name" value="OMP_efflux"/>
</dbReference>
<feature type="chain" id="PRO_5020645465" evidence="2">
    <location>
        <begin position="28"/>
        <end position="447"/>
    </location>
</feature>
<keyword evidence="2" id="KW-0732">Signal</keyword>
<feature type="signal peptide" evidence="2">
    <location>
        <begin position="1"/>
        <end position="27"/>
    </location>
</feature>
<evidence type="ECO:0000256" key="2">
    <source>
        <dbReference type="SAM" id="SignalP"/>
    </source>
</evidence>
<organism evidence="3 4">
    <name type="scientific">Acidipila rosea</name>
    <dbReference type="NCBI Taxonomy" id="768535"/>
    <lineage>
        <taxon>Bacteria</taxon>
        <taxon>Pseudomonadati</taxon>
        <taxon>Acidobacteriota</taxon>
        <taxon>Terriglobia</taxon>
        <taxon>Terriglobales</taxon>
        <taxon>Acidobacteriaceae</taxon>
        <taxon>Acidipila</taxon>
    </lineage>
</organism>
<comment type="similarity">
    <text evidence="1">Belongs to the outer membrane factor (OMF) (TC 1.B.17) family.</text>
</comment>
<dbReference type="Gene3D" id="1.20.1600.10">
    <property type="entry name" value="Outer membrane efflux proteins (OEP)"/>
    <property type="match status" value="1"/>
</dbReference>
<dbReference type="OrthoDB" id="9791261at2"/>
<dbReference type="InterPro" id="IPR010131">
    <property type="entry name" value="MdtP/NodT-like"/>
</dbReference>
<dbReference type="SUPFAM" id="SSF56954">
    <property type="entry name" value="Outer membrane efflux proteins (OEP)"/>
    <property type="match status" value="1"/>
</dbReference>
<dbReference type="PROSITE" id="PS51257">
    <property type="entry name" value="PROKAR_LIPOPROTEIN"/>
    <property type="match status" value="1"/>
</dbReference>
<dbReference type="GO" id="GO:0015562">
    <property type="term" value="F:efflux transmembrane transporter activity"/>
    <property type="evidence" value="ECO:0007669"/>
    <property type="project" value="InterPro"/>
</dbReference>
<proteinExistence type="inferred from homology"/>
<name>A0A4R1LC30_9BACT</name>
<dbReference type="Pfam" id="PF02321">
    <property type="entry name" value="OEP"/>
    <property type="match status" value="1"/>
</dbReference>
<evidence type="ECO:0000313" key="4">
    <source>
        <dbReference type="Proteomes" id="UP000295210"/>
    </source>
</evidence>
<sequence length="447" mass="48440">MKRSFCPHWRELAACLLGLMLSGCASYRPHPLPTAPNLASAPELTVPSRQFFLPGLPPHPISPSGLDETTVVMLAVFNNPDLKAARLQAGVASAQLLEAGLLPDPQFGAGYATSALNYGGAISLTQDIQAMITRGAAKAAARAAQKQVNLNILWQEIQVAERARELFIQVRSNKQLQDVVQANQVLLLDRYRRDQAAMERGDETAGITSADLILVTDADATLRQLQTEVNLTEHQLNELLGLQPDVQLHLVGPTHLPPLTKGQFDEALAALSHKRTDLLALAAGYHSQEENLRKAILAQFPSLTAGVNLERDPIEGVNAFGPEVTLTLPIFNRNRGQIAIQQATREALRETYQAQLDAAASQADQVWKATRIMAAQLQDLDAQLPVLAKTAAAAERSYRQNNLNAGLYVSVQSDLLSKQAEAIHLRTSLDNAQSALRTLLGLPFAAP</sequence>
<dbReference type="EMBL" id="SMGK01000001">
    <property type="protein sequence ID" value="TCK75885.1"/>
    <property type="molecule type" value="Genomic_DNA"/>
</dbReference>
<evidence type="ECO:0000313" key="3">
    <source>
        <dbReference type="EMBL" id="TCK75885.1"/>
    </source>
</evidence>
<dbReference type="RefSeq" id="WP_131992169.1">
    <property type="nucleotide sequence ID" value="NZ_SMGK01000001.1"/>
</dbReference>
<protein>
    <submittedName>
        <fullName evidence="3">Outer membrane protein TolC</fullName>
    </submittedName>
</protein>
<gene>
    <name evidence="3" type="ORF">C7378_0884</name>
</gene>